<comment type="caution">
    <text evidence="2">The sequence shown here is derived from an EMBL/GenBank/DDBJ whole genome shotgun (WGS) entry which is preliminary data.</text>
</comment>
<organism evidence="2 3">
    <name type="scientific">Spirosoma profusum</name>
    <dbReference type="NCBI Taxonomy" id="2771354"/>
    <lineage>
        <taxon>Bacteria</taxon>
        <taxon>Pseudomonadati</taxon>
        <taxon>Bacteroidota</taxon>
        <taxon>Cytophagia</taxon>
        <taxon>Cytophagales</taxon>
        <taxon>Cytophagaceae</taxon>
        <taxon>Spirosoma</taxon>
    </lineage>
</organism>
<name>A0A927AWK4_9BACT</name>
<dbReference type="EMBL" id="JACWZY010000071">
    <property type="protein sequence ID" value="MBD2705778.1"/>
    <property type="molecule type" value="Genomic_DNA"/>
</dbReference>
<dbReference type="AlphaFoldDB" id="A0A927AWK4"/>
<feature type="chain" id="PRO_5036689145" description="SH3 domain-containing protein" evidence="1">
    <location>
        <begin position="24"/>
        <end position="206"/>
    </location>
</feature>
<evidence type="ECO:0000256" key="1">
    <source>
        <dbReference type="SAM" id="SignalP"/>
    </source>
</evidence>
<proteinExistence type="predicted"/>
<sequence length="206" mass="23741">MKAICCWFVGVGLLGISVAPNMAQTHHNPIDITRESAWRSTYSNETAYQRHARSIDYMLTMLGKHMNHLSVVDPAAYCLLQTELHYYLHQLESQQLNYGNQGVFDWVLLRLTELDERIKSMLAQHRRENKEEKPQPALPALCEGQRLSLRPYTLIFRRADYRSQLKHIVLTDKEVTLLKTGDSYHLVQCGSLKGYLHMGMIVSTLP</sequence>
<protein>
    <recommendedName>
        <fullName evidence="4">SH3 domain-containing protein</fullName>
    </recommendedName>
</protein>
<reference evidence="2" key="1">
    <citation type="submission" date="2020-09" db="EMBL/GenBank/DDBJ databases">
        <authorList>
            <person name="Kim M.K."/>
        </authorList>
    </citation>
    <scope>NUCLEOTIDE SEQUENCE</scope>
    <source>
        <strain evidence="2">BT702</strain>
    </source>
</reference>
<evidence type="ECO:0008006" key="4">
    <source>
        <dbReference type="Google" id="ProtNLM"/>
    </source>
</evidence>
<feature type="signal peptide" evidence="1">
    <location>
        <begin position="1"/>
        <end position="23"/>
    </location>
</feature>
<dbReference type="RefSeq" id="WP_190893529.1">
    <property type="nucleotide sequence ID" value="NZ_JACWZY010000071.1"/>
</dbReference>
<accession>A0A927AWK4</accession>
<gene>
    <name evidence="2" type="ORF">IC229_34570</name>
</gene>
<keyword evidence="1" id="KW-0732">Signal</keyword>
<keyword evidence="3" id="KW-1185">Reference proteome</keyword>
<evidence type="ECO:0000313" key="3">
    <source>
        <dbReference type="Proteomes" id="UP000598820"/>
    </source>
</evidence>
<evidence type="ECO:0000313" key="2">
    <source>
        <dbReference type="EMBL" id="MBD2705778.1"/>
    </source>
</evidence>
<dbReference type="Proteomes" id="UP000598820">
    <property type="component" value="Unassembled WGS sequence"/>
</dbReference>